<evidence type="ECO:0000313" key="2">
    <source>
        <dbReference type="EMBL" id="AFI06042.1"/>
    </source>
</evidence>
<feature type="region of interest" description="Disordered" evidence="1">
    <location>
        <begin position="114"/>
        <end position="145"/>
    </location>
</feature>
<reference evidence="2 3" key="1">
    <citation type="journal article" date="2013" name="PLoS ONE">
        <title>Sequence Divergence and Conservation in Genomes ofHelicobacter cetorum Strains from a Dolphin and a Whale.</title>
        <authorList>
            <person name="Kersulyte D."/>
            <person name="Rossi M."/>
            <person name="Berg D.E."/>
        </authorList>
    </citation>
    <scope>NUCLEOTIDE SEQUENCE [LARGE SCALE GENOMIC DNA]</scope>
    <source>
        <strain evidence="2 3">MIT 99-5656</strain>
    </source>
</reference>
<name>I0ESX3_HELCM</name>
<sequence>MKDKFDELNLEYSQAIANKKGGATAQVFNDYKHRFQQLSLETTLEIAQNLSFMNKTLALMKQMQSFAFKQQMGYFEDVIPTKELMNDKTHQDKLKQAKEKIENTYRAKLNAYGFPTNNLKETSSNAKNKDDDVPSSDNIQSVNPY</sequence>
<dbReference type="AlphaFoldDB" id="I0ESX3"/>
<evidence type="ECO:0000313" key="3">
    <source>
        <dbReference type="Proteomes" id="UP000005013"/>
    </source>
</evidence>
<dbReference type="OrthoDB" id="9990800at2"/>
<protein>
    <submittedName>
        <fullName evidence="2">Uncharacterized protein</fullName>
    </submittedName>
</protein>
<keyword evidence="3" id="KW-1185">Reference proteome</keyword>
<feature type="compositionally biased region" description="Polar residues" evidence="1">
    <location>
        <begin position="115"/>
        <end position="126"/>
    </location>
</feature>
<feature type="compositionally biased region" description="Polar residues" evidence="1">
    <location>
        <begin position="135"/>
        <end position="145"/>
    </location>
</feature>
<gene>
    <name evidence="2" type="ordered locus">HCD_05200</name>
</gene>
<dbReference type="Proteomes" id="UP000005013">
    <property type="component" value="Chromosome"/>
</dbReference>
<dbReference type="HOGENOM" id="CLU_1784200_0_0_7"/>
<evidence type="ECO:0000256" key="1">
    <source>
        <dbReference type="SAM" id="MobiDB-lite"/>
    </source>
</evidence>
<organism evidence="2 3">
    <name type="scientific">Helicobacter cetorum (strain ATCC BAA-540 / CCUG 52418 / MIT 99-5656)</name>
    <dbReference type="NCBI Taxonomy" id="1163745"/>
    <lineage>
        <taxon>Bacteria</taxon>
        <taxon>Pseudomonadati</taxon>
        <taxon>Campylobacterota</taxon>
        <taxon>Epsilonproteobacteria</taxon>
        <taxon>Campylobacterales</taxon>
        <taxon>Helicobacteraceae</taxon>
        <taxon>Helicobacter</taxon>
    </lineage>
</organism>
<proteinExistence type="predicted"/>
<dbReference type="EMBL" id="CP003481">
    <property type="protein sequence ID" value="AFI06042.1"/>
    <property type="molecule type" value="Genomic_DNA"/>
</dbReference>
<accession>I0ESX3</accession>
<dbReference type="KEGG" id="hcm:HCD_05200"/>
<dbReference type="PATRIC" id="fig|1163745.3.peg.1098"/>